<proteinExistence type="predicted"/>
<dbReference type="OrthoDB" id="5411041at2759"/>
<accession>A0A9W9F6Z9</accession>
<organism evidence="2 3">
    <name type="scientific">Penicillium angulare</name>
    <dbReference type="NCBI Taxonomy" id="116970"/>
    <lineage>
        <taxon>Eukaryota</taxon>
        <taxon>Fungi</taxon>
        <taxon>Dikarya</taxon>
        <taxon>Ascomycota</taxon>
        <taxon>Pezizomycotina</taxon>
        <taxon>Eurotiomycetes</taxon>
        <taxon>Eurotiomycetidae</taxon>
        <taxon>Eurotiales</taxon>
        <taxon>Aspergillaceae</taxon>
        <taxon>Penicillium</taxon>
    </lineage>
</organism>
<feature type="transmembrane region" description="Helical" evidence="1">
    <location>
        <begin position="31"/>
        <end position="48"/>
    </location>
</feature>
<keyword evidence="1" id="KW-0812">Transmembrane</keyword>
<reference evidence="2" key="1">
    <citation type="submission" date="2022-11" db="EMBL/GenBank/DDBJ databases">
        <authorList>
            <person name="Petersen C."/>
        </authorList>
    </citation>
    <scope>NUCLEOTIDE SEQUENCE</scope>
    <source>
        <strain evidence="2">IBT 30069</strain>
    </source>
</reference>
<dbReference type="Proteomes" id="UP001149165">
    <property type="component" value="Unassembled WGS sequence"/>
</dbReference>
<dbReference type="AlphaFoldDB" id="A0A9W9F6Z9"/>
<evidence type="ECO:0000256" key="1">
    <source>
        <dbReference type="SAM" id="Phobius"/>
    </source>
</evidence>
<keyword evidence="3" id="KW-1185">Reference proteome</keyword>
<gene>
    <name evidence="2" type="ORF">N7456_010506</name>
</gene>
<keyword evidence="1" id="KW-0472">Membrane</keyword>
<evidence type="ECO:0000313" key="3">
    <source>
        <dbReference type="Proteomes" id="UP001149165"/>
    </source>
</evidence>
<reference evidence="2" key="2">
    <citation type="journal article" date="2023" name="IMA Fungus">
        <title>Comparative genomic study of the Penicillium genus elucidates a diverse pangenome and 15 lateral gene transfer events.</title>
        <authorList>
            <person name="Petersen C."/>
            <person name="Sorensen T."/>
            <person name="Nielsen M.R."/>
            <person name="Sondergaard T.E."/>
            <person name="Sorensen J.L."/>
            <person name="Fitzpatrick D.A."/>
            <person name="Frisvad J.C."/>
            <person name="Nielsen K.L."/>
        </authorList>
    </citation>
    <scope>NUCLEOTIDE SEQUENCE</scope>
    <source>
        <strain evidence="2">IBT 30069</strain>
    </source>
</reference>
<dbReference type="EMBL" id="JAPQKH010000006">
    <property type="protein sequence ID" value="KAJ5094645.1"/>
    <property type="molecule type" value="Genomic_DNA"/>
</dbReference>
<comment type="caution">
    <text evidence="2">The sequence shown here is derived from an EMBL/GenBank/DDBJ whole genome shotgun (WGS) entry which is preliminary data.</text>
</comment>
<sequence length="194" mass="22393">MSTQQTQPTNAQIQEQEINARRSADFKKFKTYTAYTFLIASPALIALPPRKLDHLTILLTGAFAISANHITAERTGRSIVERIESRIARPSMLRQLPSDRAEEIQGRLRAAREAQLREGGMPADEIEKWKALQKKQEQGVVDRVWMGGEEKGWMERRLEEEKKALEEGKGYGDLIYEYIWDVWSWGKKDEEDDE</sequence>
<keyword evidence="1" id="KW-1133">Transmembrane helix</keyword>
<name>A0A9W9F6Z9_9EURO</name>
<evidence type="ECO:0000313" key="2">
    <source>
        <dbReference type="EMBL" id="KAJ5094645.1"/>
    </source>
</evidence>
<protein>
    <submittedName>
        <fullName evidence="2">Uncharacterized protein</fullName>
    </submittedName>
</protein>